<dbReference type="InterPro" id="IPR005180">
    <property type="entry name" value="DUF302"/>
</dbReference>
<evidence type="ECO:0000313" key="3">
    <source>
        <dbReference type="Proteomes" id="UP000813215"/>
    </source>
</evidence>
<organism evidence="2 3">
    <name type="scientific">Pelatocladus maniniholoensis HA4357-MV3</name>
    <dbReference type="NCBI Taxonomy" id="1117104"/>
    <lineage>
        <taxon>Bacteria</taxon>
        <taxon>Bacillati</taxon>
        <taxon>Cyanobacteriota</taxon>
        <taxon>Cyanophyceae</taxon>
        <taxon>Nostocales</taxon>
        <taxon>Nostocaceae</taxon>
        <taxon>Pelatocladus</taxon>
    </lineage>
</organism>
<dbReference type="PANTHER" id="PTHR38342">
    <property type="entry name" value="SLR5037 PROTEIN"/>
    <property type="match status" value="1"/>
</dbReference>
<comment type="caution">
    <text evidence="2">The sequence shown here is derived from an EMBL/GenBank/DDBJ whole genome shotgun (WGS) entry which is preliminary data.</text>
</comment>
<dbReference type="SUPFAM" id="SSF103247">
    <property type="entry name" value="TT1751-like"/>
    <property type="match status" value="1"/>
</dbReference>
<sequence>MDTNNVTANNGIISQPSPYSVTETIDRLAAILQAKGITIFARIDQQAEAEKVGLSLRPTQLLLFGNPQAGTPLMLAEPTIALDLPLKILAWEAADSKVWLSYNDPHYLKQRFSLSDELVKNIAVIASLIEQILRKPVA</sequence>
<evidence type="ECO:0000259" key="1">
    <source>
        <dbReference type="Pfam" id="PF03625"/>
    </source>
</evidence>
<reference evidence="2" key="1">
    <citation type="submission" date="2021-05" db="EMBL/GenBank/DDBJ databases">
        <authorList>
            <person name="Pietrasiak N."/>
            <person name="Ward R."/>
            <person name="Stajich J.E."/>
            <person name="Kurbessoian T."/>
        </authorList>
    </citation>
    <scope>NUCLEOTIDE SEQUENCE</scope>
    <source>
        <strain evidence="2">HA4357-MV3</strain>
    </source>
</reference>
<dbReference type="CDD" id="cd14797">
    <property type="entry name" value="DUF302"/>
    <property type="match status" value="1"/>
</dbReference>
<gene>
    <name evidence="2" type="ORF">KME28_01510</name>
</gene>
<name>A0A9E3H446_9NOST</name>
<accession>A0A9E3H446</accession>
<feature type="domain" description="DUF302" evidence="1">
    <location>
        <begin position="43"/>
        <end position="105"/>
    </location>
</feature>
<dbReference type="Proteomes" id="UP000813215">
    <property type="component" value="Unassembled WGS sequence"/>
</dbReference>
<evidence type="ECO:0000313" key="2">
    <source>
        <dbReference type="EMBL" id="MBW4430463.1"/>
    </source>
</evidence>
<dbReference type="Gene3D" id="3.30.310.70">
    <property type="entry name" value="TT1751-like domain"/>
    <property type="match status" value="1"/>
</dbReference>
<dbReference type="Pfam" id="PF03625">
    <property type="entry name" value="DUF302"/>
    <property type="match status" value="1"/>
</dbReference>
<reference evidence="2" key="2">
    <citation type="journal article" date="2022" name="Microbiol. Resour. Announc.">
        <title>Metagenome Sequencing to Explore Phylogenomics of Terrestrial Cyanobacteria.</title>
        <authorList>
            <person name="Ward R.D."/>
            <person name="Stajich J.E."/>
            <person name="Johansen J.R."/>
            <person name="Huntemann M."/>
            <person name="Clum A."/>
            <person name="Foster B."/>
            <person name="Foster B."/>
            <person name="Roux S."/>
            <person name="Palaniappan K."/>
            <person name="Varghese N."/>
            <person name="Mukherjee S."/>
            <person name="Reddy T.B.K."/>
            <person name="Daum C."/>
            <person name="Copeland A."/>
            <person name="Chen I.A."/>
            <person name="Ivanova N.N."/>
            <person name="Kyrpides N.C."/>
            <person name="Shapiro N."/>
            <person name="Eloe-Fadrosh E.A."/>
            <person name="Pietrasiak N."/>
        </authorList>
    </citation>
    <scope>NUCLEOTIDE SEQUENCE</scope>
    <source>
        <strain evidence="2">HA4357-MV3</strain>
    </source>
</reference>
<dbReference type="PANTHER" id="PTHR38342:SF2">
    <property type="entry name" value="INNER MEMBRANE OR EXPORTED"/>
    <property type="match status" value="1"/>
</dbReference>
<protein>
    <submittedName>
        <fullName evidence="2">DUF302 domain-containing protein</fullName>
    </submittedName>
</protein>
<dbReference type="EMBL" id="JAHHHW010000014">
    <property type="protein sequence ID" value="MBW4430463.1"/>
    <property type="molecule type" value="Genomic_DNA"/>
</dbReference>
<dbReference type="AlphaFoldDB" id="A0A9E3H446"/>
<proteinExistence type="predicted"/>
<dbReference type="InterPro" id="IPR035923">
    <property type="entry name" value="TT1751-like_sf"/>
</dbReference>